<dbReference type="WBParaSite" id="maker-unitig_42449-snap-gene-0.2-mRNA-1">
    <property type="protein sequence ID" value="maker-unitig_42449-snap-gene-0.2-mRNA-1"/>
    <property type="gene ID" value="maker-unitig_42449-snap-gene-0.2"/>
</dbReference>
<feature type="compositionally biased region" description="Basic and acidic residues" evidence="1">
    <location>
        <begin position="61"/>
        <end position="75"/>
    </location>
</feature>
<organism evidence="2 3">
    <name type="scientific">Macrostomum lignano</name>
    <dbReference type="NCBI Taxonomy" id="282301"/>
    <lineage>
        <taxon>Eukaryota</taxon>
        <taxon>Metazoa</taxon>
        <taxon>Spiralia</taxon>
        <taxon>Lophotrochozoa</taxon>
        <taxon>Platyhelminthes</taxon>
        <taxon>Rhabditophora</taxon>
        <taxon>Macrostomorpha</taxon>
        <taxon>Macrostomida</taxon>
        <taxon>Macrostomidae</taxon>
        <taxon>Macrostomum</taxon>
    </lineage>
</organism>
<evidence type="ECO:0000256" key="1">
    <source>
        <dbReference type="SAM" id="MobiDB-lite"/>
    </source>
</evidence>
<feature type="region of interest" description="Disordered" evidence="1">
    <location>
        <begin position="50"/>
        <end position="84"/>
    </location>
</feature>
<evidence type="ECO:0000313" key="2">
    <source>
        <dbReference type="Proteomes" id="UP000095280"/>
    </source>
</evidence>
<protein>
    <submittedName>
        <fullName evidence="3">Uncharacterized protein</fullName>
    </submittedName>
</protein>
<dbReference type="Proteomes" id="UP000095280">
    <property type="component" value="Unplaced"/>
</dbReference>
<feature type="region of interest" description="Disordered" evidence="1">
    <location>
        <begin position="182"/>
        <end position="202"/>
    </location>
</feature>
<keyword evidence="2" id="KW-1185">Reference proteome</keyword>
<accession>A0A1I8FNP4</accession>
<name>A0A1I8FNP4_9PLAT</name>
<proteinExistence type="predicted"/>
<feature type="region of interest" description="Disordered" evidence="1">
    <location>
        <begin position="128"/>
        <end position="151"/>
    </location>
</feature>
<evidence type="ECO:0000313" key="3">
    <source>
        <dbReference type="WBParaSite" id="maker-unitig_42449-snap-gene-0.2-mRNA-1"/>
    </source>
</evidence>
<dbReference type="AlphaFoldDB" id="A0A1I8FNP4"/>
<sequence>MLSQVQLCARATVSVAMEPVPQRTWDCPGVHLSGTGGADPGCEMCATERARIGAPPSGASSDEKRQRLDSREPTGQRRRGQQEGCSGCFGRGAGCETAAQQQQAGSRQENLLAVGIFCCRLQNCPLASPGSPGPAARELLRDRKKPPRPAVAGVTSQMNYARSRLSSCHLRPRSARLAAWLHHGRAQSRQSGHRRPAQPPPCLQLVQDGSFSVCE</sequence>
<reference evidence="3" key="1">
    <citation type="submission" date="2016-11" db="UniProtKB">
        <authorList>
            <consortium name="WormBaseParasite"/>
        </authorList>
    </citation>
    <scope>IDENTIFICATION</scope>
</reference>
<feature type="compositionally biased region" description="Basic residues" evidence="1">
    <location>
        <begin position="182"/>
        <end position="196"/>
    </location>
</feature>